<evidence type="ECO:0008006" key="4">
    <source>
        <dbReference type="Google" id="ProtNLM"/>
    </source>
</evidence>
<comment type="caution">
    <text evidence="2">The sequence shown here is derived from an EMBL/GenBank/DDBJ whole genome shotgun (WGS) entry which is preliminary data.</text>
</comment>
<reference evidence="2" key="1">
    <citation type="journal article" date="2014" name="Int. J. Syst. Evol. Microbiol.">
        <title>Complete genome sequence of Corynebacterium casei LMG S-19264T (=DSM 44701T), isolated from a smear-ripened cheese.</title>
        <authorList>
            <consortium name="US DOE Joint Genome Institute (JGI-PGF)"/>
            <person name="Walter F."/>
            <person name="Albersmeier A."/>
            <person name="Kalinowski J."/>
            <person name="Ruckert C."/>
        </authorList>
    </citation>
    <scope>NUCLEOTIDE SEQUENCE</scope>
    <source>
        <strain evidence="2">CGMCC 1.12827</strain>
    </source>
</reference>
<reference evidence="2" key="2">
    <citation type="submission" date="2020-09" db="EMBL/GenBank/DDBJ databases">
        <authorList>
            <person name="Sun Q."/>
            <person name="Zhou Y."/>
        </authorList>
    </citation>
    <scope>NUCLEOTIDE SEQUENCE</scope>
    <source>
        <strain evidence="2">CGMCC 1.12827</strain>
    </source>
</reference>
<keyword evidence="1" id="KW-0812">Transmembrane</keyword>
<gene>
    <name evidence="2" type="ORF">GCM10011489_15480</name>
</gene>
<feature type="transmembrane region" description="Helical" evidence="1">
    <location>
        <begin position="126"/>
        <end position="146"/>
    </location>
</feature>
<keyword evidence="3" id="KW-1185">Reference proteome</keyword>
<keyword evidence="1" id="KW-1133">Transmembrane helix</keyword>
<accession>A0A916T1R1</accession>
<dbReference type="Proteomes" id="UP000621454">
    <property type="component" value="Unassembled WGS sequence"/>
</dbReference>
<organism evidence="2 3">
    <name type="scientific">Gordonia jinhuaensis</name>
    <dbReference type="NCBI Taxonomy" id="1517702"/>
    <lineage>
        <taxon>Bacteria</taxon>
        <taxon>Bacillati</taxon>
        <taxon>Actinomycetota</taxon>
        <taxon>Actinomycetes</taxon>
        <taxon>Mycobacteriales</taxon>
        <taxon>Gordoniaceae</taxon>
        <taxon>Gordonia</taxon>
    </lineage>
</organism>
<feature type="transmembrane region" description="Helical" evidence="1">
    <location>
        <begin position="102"/>
        <end position="120"/>
    </location>
</feature>
<proteinExistence type="predicted"/>
<evidence type="ECO:0000313" key="2">
    <source>
        <dbReference type="EMBL" id="GGB28195.1"/>
    </source>
</evidence>
<keyword evidence="1" id="KW-0472">Membrane</keyword>
<dbReference type="Pfam" id="PF11255">
    <property type="entry name" value="DUF3054"/>
    <property type="match status" value="1"/>
</dbReference>
<dbReference type="EMBL" id="BMGC01000008">
    <property type="protein sequence ID" value="GGB28195.1"/>
    <property type="molecule type" value="Genomic_DNA"/>
</dbReference>
<evidence type="ECO:0000313" key="3">
    <source>
        <dbReference type="Proteomes" id="UP000621454"/>
    </source>
</evidence>
<evidence type="ECO:0000256" key="1">
    <source>
        <dbReference type="SAM" id="Phobius"/>
    </source>
</evidence>
<protein>
    <recommendedName>
        <fullName evidence="4">DUF3054 domain-containing protein</fullName>
    </recommendedName>
</protein>
<feature type="transmembrane region" description="Helical" evidence="1">
    <location>
        <begin position="27"/>
        <end position="48"/>
    </location>
</feature>
<feature type="transmembrane region" description="Helical" evidence="1">
    <location>
        <begin position="63"/>
        <end position="81"/>
    </location>
</feature>
<dbReference type="AlphaFoldDB" id="A0A916T1R1"/>
<sequence>MGVPADRILTPWTALTDANGDGLNRTVLLRAALADAVLILIFVIIGRANHDDGLSIPGIVSTWWPFAAGAAVGWSLCYVWVQARSTADTRHRFEPASPVPEGVVIWVCTVAIGMVLRVLFNQGIAVSFVIVAAVVLGVFLLGWRVIAGAVERRRHTGPTDSAAQRISRK</sequence>
<dbReference type="InterPro" id="IPR021414">
    <property type="entry name" value="DUF3054"/>
</dbReference>
<name>A0A916T1R1_9ACTN</name>